<comment type="similarity">
    <text evidence="1">Belongs to the ABC transporter superfamily.</text>
</comment>
<evidence type="ECO:0000256" key="3">
    <source>
        <dbReference type="ARBA" id="ARBA00022741"/>
    </source>
</evidence>
<feature type="domain" description="ABC transporter" evidence="6">
    <location>
        <begin position="4"/>
        <end position="230"/>
    </location>
</feature>
<dbReference type="PANTHER" id="PTHR43335">
    <property type="entry name" value="ABC TRANSPORTER, ATP-BINDING PROTEIN"/>
    <property type="match status" value="1"/>
</dbReference>
<dbReference type="Gene3D" id="3.40.50.300">
    <property type="entry name" value="P-loop containing nucleotide triphosphate hydrolases"/>
    <property type="match status" value="1"/>
</dbReference>
<dbReference type="Pfam" id="PF00005">
    <property type="entry name" value="ABC_tran"/>
    <property type="match status" value="1"/>
</dbReference>
<evidence type="ECO:0000256" key="5">
    <source>
        <dbReference type="SAM" id="MobiDB-lite"/>
    </source>
</evidence>
<dbReference type="InterPro" id="IPR003593">
    <property type="entry name" value="AAA+_ATPase"/>
</dbReference>
<evidence type="ECO:0000313" key="8">
    <source>
        <dbReference type="Proteomes" id="UP000011693"/>
    </source>
</evidence>
<dbReference type="PROSITE" id="PS00211">
    <property type="entry name" value="ABC_TRANSPORTER_1"/>
    <property type="match status" value="1"/>
</dbReference>
<dbReference type="GO" id="GO:0016887">
    <property type="term" value="F:ATP hydrolysis activity"/>
    <property type="evidence" value="ECO:0007669"/>
    <property type="project" value="InterPro"/>
</dbReference>
<evidence type="ECO:0000256" key="2">
    <source>
        <dbReference type="ARBA" id="ARBA00022448"/>
    </source>
</evidence>
<dbReference type="OrthoDB" id="87732at2157"/>
<dbReference type="InterPro" id="IPR027417">
    <property type="entry name" value="P-loop_NTPase"/>
</dbReference>
<keyword evidence="2" id="KW-0813">Transport</keyword>
<dbReference type="GO" id="GO:0005524">
    <property type="term" value="F:ATP binding"/>
    <property type="evidence" value="ECO:0007669"/>
    <property type="project" value="UniProtKB-KW"/>
</dbReference>
<keyword evidence="4" id="KW-0067">ATP-binding</keyword>
<dbReference type="EMBL" id="AOIN01000008">
    <property type="protein sequence ID" value="ELZ06233.1"/>
    <property type="molecule type" value="Genomic_DNA"/>
</dbReference>
<evidence type="ECO:0000259" key="6">
    <source>
        <dbReference type="PROSITE" id="PS50893"/>
    </source>
</evidence>
<dbReference type="SUPFAM" id="SSF52540">
    <property type="entry name" value="P-loop containing nucleoside triphosphate hydrolases"/>
    <property type="match status" value="1"/>
</dbReference>
<dbReference type="InterPro" id="IPR003439">
    <property type="entry name" value="ABC_transporter-like_ATP-bd"/>
</dbReference>
<dbReference type="PROSITE" id="PS50893">
    <property type="entry name" value="ABC_TRANSPORTER_2"/>
    <property type="match status" value="1"/>
</dbReference>
<dbReference type="PANTHER" id="PTHR43335:SF4">
    <property type="entry name" value="ABC TRANSPORTER, ATP-BINDING PROTEIN"/>
    <property type="match status" value="1"/>
</dbReference>
<proteinExistence type="inferred from homology"/>
<sequence>MSPLEVNSLRKEFAGGVLAVDDLSFSVDEGEIFGFLGPNGAGKSTTINILLGYVAPTAGRATVLGQDVSGEFAPTRKRIGVLPDGYSLYDRLTAREHLEWVIRTKDAADDPHTILERVGIADAADRRAGGFSKGMCQRLAFGMALVGDPDLLVLDEPSSGLDPTGVQELRAIIQELAADGTTVFFSSHVLSEVEAVCDRVAIMSGGRLVALDNIEALRDDLEQSSQIRLVLESVPESITADLAQRPAIETVALEGSELRVDCHDAAAKVDVVRHVDERASVADIISEPASMEELFNRYTGDVPDGGGSGDVGSGSGGSGDVGGSGGGGSGATDDGTGDGRQSSTEVSV</sequence>
<name>M0B7I2_9EURY</name>
<accession>M0B7I2</accession>
<keyword evidence="3" id="KW-0547">Nucleotide-binding</keyword>
<protein>
    <submittedName>
        <fullName evidence="7">ABC transporter</fullName>
    </submittedName>
</protein>
<keyword evidence="8" id="KW-1185">Reference proteome</keyword>
<reference evidence="7 8" key="1">
    <citation type="journal article" date="2014" name="PLoS Genet.">
        <title>Phylogenetically driven sequencing of extremely halophilic archaea reveals strategies for static and dynamic osmo-response.</title>
        <authorList>
            <person name="Becker E.A."/>
            <person name="Seitzer P.M."/>
            <person name="Tritt A."/>
            <person name="Larsen D."/>
            <person name="Krusor M."/>
            <person name="Yao A.I."/>
            <person name="Wu D."/>
            <person name="Madern D."/>
            <person name="Eisen J.A."/>
            <person name="Darling A.E."/>
            <person name="Facciotti M.T."/>
        </authorList>
    </citation>
    <scope>NUCLEOTIDE SEQUENCE [LARGE SCALE GENOMIC DNA]</scope>
    <source>
        <strain evidence="7 8">JCM 10990</strain>
    </source>
</reference>
<dbReference type="CDD" id="cd03230">
    <property type="entry name" value="ABC_DR_subfamily_A"/>
    <property type="match status" value="1"/>
</dbReference>
<dbReference type="RefSeq" id="WP_006165291.1">
    <property type="nucleotide sequence ID" value="NZ_AOIN01000008.1"/>
</dbReference>
<comment type="caution">
    <text evidence="7">The sequence shown here is derived from an EMBL/GenBank/DDBJ whole genome shotgun (WGS) entry which is preliminary data.</text>
</comment>
<dbReference type="AlphaFoldDB" id="M0B7I2"/>
<dbReference type="InterPro" id="IPR017871">
    <property type="entry name" value="ABC_transporter-like_CS"/>
</dbReference>
<dbReference type="SMART" id="SM00382">
    <property type="entry name" value="AAA"/>
    <property type="match status" value="1"/>
</dbReference>
<feature type="region of interest" description="Disordered" evidence="5">
    <location>
        <begin position="297"/>
        <end position="348"/>
    </location>
</feature>
<evidence type="ECO:0000313" key="7">
    <source>
        <dbReference type="EMBL" id="ELZ06233.1"/>
    </source>
</evidence>
<evidence type="ECO:0000256" key="1">
    <source>
        <dbReference type="ARBA" id="ARBA00005417"/>
    </source>
</evidence>
<organism evidence="7 8">
    <name type="scientific">Natrialba chahannaoensis JCM 10990</name>
    <dbReference type="NCBI Taxonomy" id="1227492"/>
    <lineage>
        <taxon>Archaea</taxon>
        <taxon>Methanobacteriati</taxon>
        <taxon>Methanobacteriota</taxon>
        <taxon>Stenosarchaea group</taxon>
        <taxon>Halobacteria</taxon>
        <taxon>Halobacteriales</taxon>
        <taxon>Natrialbaceae</taxon>
        <taxon>Natrialba</taxon>
    </lineage>
</organism>
<dbReference type="PATRIC" id="fig|1227492.4.peg.58"/>
<dbReference type="Proteomes" id="UP000011693">
    <property type="component" value="Unassembled WGS sequence"/>
</dbReference>
<evidence type="ECO:0000256" key="4">
    <source>
        <dbReference type="ARBA" id="ARBA00022840"/>
    </source>
</evidence>
<dbReference type="STRING" id="1227492.C482_00385"/>
<gene>
    <name evidence="7" type="ORF">C482_00385</name>
</gene>
<feature type="compositionally biased region" description="Gly residues" evidence="5">
    <location>
        <begin position="303"/>
        <end position="330"/>
    </location>
</feature>